<name>A0A6G1JUT2_9PLEO</name>
<evidence type="ECO:0000256" key="1">
    <source>
        <dbReference type="ARBA" id="ARBA00004141"/>
    </source>
</evidence>
<dbReference type="GO" id="GO:0016765">
    <property type="term" value="F:transferase activity, transferring alkyl or aryl (other than methyl) groups"/>
    <property type="evidence" value="ECO:0007669"/>
    <property type="project" value="InterPro"/>
</dbReference>
<evidence type="ECO:0000256" key="4">
    <source>
        <dbReference type="ARBA" id="ARBA00023136"/>
    </source>
</evidence>
<evidence type="ECO:0000256" key="2">
    <source>
        <dbReference type="ARBA" id="ARBA00022692"/>
    </source>
</evidence>
<evidence type="ECO:0000313" key="7">
    <source>
        <dbReference type="Proteomes" id="UP000799428"/>
    </source>
</evidence>
<dbReference type="OrthoDB" id="434972at2759"/>
<dbReference type="InterPro" id="IPR050475">
    <property type="entry name" value="Prenyltransferase_related"/>
</dbReference>
<dbReference type="AlphaFoldDB" id="A0A6G1JUT2"/>
<evidence type="ECO:0000256" key="5">
    <source>
        <dbReference type="SAM" id="Phobius"/>
    </source>
</evidence>
<feature type="transmembrane region" description="Helical" evidence="5">
    <location>
        <begin position="52"/>
        <end position="71"/>
    </location>
</feature>
<comment type="subcellular location">
    <subcellularLocation>
        <location evidence="1">Membrane</location>
        <topology evidence="1">Multi-pass membrane protein</topology>
    </subcellularLocation>
</comment>
<keyword evidence="3 5" id="KW-1133">Transmembrane helix</keyword>
<accession>A0A6G1JUT2</accession>
<dbReference type="Proteomes" id="UP000799428">
    <property type="component" value="Unassembled WGS sequence"/>
</dbReference>
<dbReference type="Pfam" id="PF01040">
    <property type="entry name" value="UbiA"/>
    <property type="match status" value="1"/>
</dbReference>
<feature type="non-terminal residue" evidence="6">
    <location>
        <position position="235"/>
    </location>
</feature>
<proteinExistence type="predicted"/>
<feature type="transmembrane region" description="Helical" evidence="5">
    <location>
        <begin position="172"/>
        <end position="190"/>
    </location>
</feature>
<evidence type="ECO:0000313" key="6">
    <source>
        <dbReference type="EMBL" id="KAF2704083.1"/>
    </source>
</evidence>
<dbReference type="PANTHER" id="PTHR42723">
    <property type="entry name" value="CHLOROPHYLL SYNTHASE"/>
    <property type="match status" value="1"/>
</dbReference>
<dbReference type="GO" id="GO:0016020">
    <property type="term" value="C:membrane"/>
    <property type="evidence" value="ECO:0007669"/>
    <property type="project" value="UniProtKB-SubCell"/>
</dbReference>
<dbReference type="InterPro" id="IPR044878">
    <property type="entry name" value="UbiA_sf"/>
</dbReference>
<dbReference type="PANTHER" id="PTHR42723:SF1">
    <property type="entry name" value="CHLOROPHYLL SYNTHASE, CHLOROPLASTIC"/>
    <property type="match status" value="1"/>
</dbReference>
<keyword evidence="4 5" id="KW-0472">Membrane</keyword>
<dbReference type="CDD" id="cd13965">
    <property type="entry name" value="PT_UbiA_3"/>
    <property type="match status" value="1"/>
</dbReference>
<protein>
    <recommendedName>
        <fullName evidence="8">UbiA prenyltransferase</fullName>
    </recommendedName>
</protein>
<dbReference type="Gene3D" id="1.10.357.140">
    <property type="entry name" value="UbiA prenyltransferase"/>
    <property type="match status" value="1"/>
</dbReference>
<evidence type="ECO:0008006" key="8">
    <source>
        <dbReference type="Google" id="ProtNLM"/>
    </source>
</evidence>
<sequence>VLRNLLLPFVWITLVTISFSISNQRLPSSIREDSLNKPWRPIPSQLITPQKASVFLMISNITGFIFSWVVGANKLYLIQMIVSYLYNDRGGGDSHYVIRDFLNGIGLTTWAFGATSAAKGPSFAFSNSDLVAGTIMILAIATTNGIQDFRDLYGDRICGRGTFPLLIGEMKARYVLAMVILSWSFGTVPVLDLPLISIQTVLGMIIALRLVFFRECKSDKTTTELWYGWSAMLPL</sequence>
<dbReference type="InterPro" id="IPR000537">
    <property type="entry name" value="UbiA_prenyltransferase"/>
</dbReference>
<keyword evidence="7" id="KW-1185">Reference proteome</keyword>
<evidence type="ECO:0000256" key="3">
    <source>
        <dbReference type="ARBA" id="ARBA00022989"/>
    </source>
</evidence>
<gene>
    <name evidence="6" type="ORF">K504DRAFT_341597</name>
</gene>
<keyword evidence="2 5" id="KW-0812">Transmembrane</keyword>
<dbReference type="EMBL" id="MU005784">
    <property type="protein sequence ID" value="KAF2704083.1"/>
    <property type="molecule type" value="Genomic_DNA"/>
</dbReference>
<organism evidence="6 7">
    <name type="scientific">Pleomassaria siparia CBS 279.74</name>
    <dbReference type="NCBI Taxonomy" id="1314801"/>
    <lineage>
        <taxon>Eukaryota</taxon>
        <taxon>Fungi</taxon>
        <taxon>Dikarya</taxon>
        <taxon>Ascomycota</taxon>
        <taxon>Pezizomycotina</taxon>
        <taxon>Dothideomycetes</taxon>
        <taxon>Pleosporomycetidae</taxon>
        <taxon>Pleosporales</taxon>
        <taxon>Pleomassariaceae</taxon>
        <taxon>Pleomassaria</taxon>
    </lineage>
</organism>
<reference evidence="6" key="1">
    <citation type="journal article" date="2020" name="Stud. Mycol.">
        <title>101 Dothideomycetes genomes: a test case for predicting lifestyles and emergence of pathogens.</title>
        <authorList>
            <person name="Haridas S."/>
            <person name="Albert R."/>
            <person name="Binder M."/>
            <person name="Bloem J."/>
            <person name="Labutti K."/>
            <person name="Salamov A."/>
            <person name="Andreopoulos B."/>
            <person name="Baker S."/>
            <person name="Barry K."/>
            <person name="Bills G."/>
            <person name="Bluhm B."/>
            <person name="Cannon C."/>
            <person name="Castanera R."/>
            <person name="Culley D."/>
            <person name="Daum C."/>
            <person name="Ezra D."/>
            <person name="Gonzalez J."/>
            <person name="Henrissat B."/>
            <person name="Kuo A."/>
            <person name="Liang C."/>
            <person name="Lipzen A."/>
            <person name="Lutzoni F."/>
            <person name="Magnuson J."/>
            <person name="Mondo S."/>
            <person name="Nolan M."/>
            <person name="Ohm R."/>
            <person name="Pangilinan J."/>
            <person name="Park H.-J."/>
            <person name="Ramirez L."/>
            <person name="Alfaro M."/>
            <person name="Sun H."/>
            <person name="Tritt A."/>
            <person name="Yoshinaga Y."/>
            <person name="Zwiers L.-H."/>
            <person name="Turgeon B."/>
            <person name="Goodwin S."/>
            <person name="Spatafora J."/>
            <person name="Crous P."/>
            <person name="Grigoriev I."/>
        </authorList>
    </citation>
    <scope>NUCLEOTIDE SEQUENCE</scope>
    <source>
        <strain evidence="6">CBS 279.74</strain>
    </source>
</reference>
<feature type="non-terminal residue" evidence="6">
    <location>
        <position position="1"/>
    </location>
</feature>
<feature type="transmembrane region" description="Helical" evidence="5">
    <location>
        <begin position="196"/>
        <end position="213"/>
    </location>
</feature>